<sequence length="311" mass="34434">MVDRRYGRFSTEPIYNIKAIVQKTGIPADTVRAWERRYGVPRPQRTETGRRLYSEHDIAAIRWLRERTAAGMTISQAIQQLQGLGEEAFVEPSPERDHGPRNPSALADELLIALLAFDETPASAIVGEAFALYPIEEVCLQIFSPVLIEIGERWHRKEATVAQEHFASHFIQRRLTSLLQAYAPTVGRGRIVTACAPDELHELGILMLSVFLVRHAWQVIYLGANVPIADLVQTCARLQPALICVSAMNPRTAQTLTAAVEAINQLPVPRPLVAFGGAPFNADVALRARVHGHFLGTDAQEGVARIEELLT</sequence>
<dbReference type="GO" id="GO:0046872">
    <property type="term" value="F:metal ion binding"/>
    <property type="evidence" value="ECO:0007669"/>
    <property type="project" value="InterPro"/>
</dbReference>
<keyword evidence="2" id="KW-0238">DNA-binding</keyword>
<dbReference type="GO" id="GO:0003677">
    <property type="term" value="F:DNA binding"/>
    <property type="evidence" value="ECO:0007669"/>
    <property type="project" value="UniProtKB-KW"/>
</dbReference>
<reference evidence="6" key="1">
    <citation type="submission" date="2020-02" db="EMBL/GenBank/DDBJ databases">
        <authorList>
            <person name="Meier V. D."/>
        </authorList>
    </citation>
    <scope>NUCLEOTIDE SEQUENCE</scope>
    <source>
        <strain evidence="6">AVDCRST_MAG18</strain>
    </source>
</reference>
<dbReference type="PANTHER" id="PTHR30204">
    <property type="entry name" value="REDOX-CYCLING DRUG-SENSING TRANSCRIPTIONAL ACTIVATOR SOXR"/>
    <property type="match status" value="1"/>
</dbReference>
<evidence type="ECO:0000259" key="4">
    <source>
        <dbReference type="PROSITE" id="PS50937"/>
    </source>
</evidence>
<dbReference type="PANTHER" id="PTHR30204:SF67">
    <property type="entry name" value="HTH-TYPE TRANSCRIPTIONAL REGULATOR MLRA-RELATED"/>
    <property type="match status" value="1"/>
</dbReference>
<name>A0A6J4VCJ1_9BACT</name>
<dbReference type="EMBL" id="CADCWN010000169">
    <property type="protein sequence ID" value="CAA9573358.1"/>
    <property type="molecule type" value="Genomic_DNA"/>
</dbReference>
<dbReference type="PROSITE" id="PS51332">
    <property type="entry name" value="B12_BINDING"/>
    <property type="match status" value="1"/>
</dbReference>
<proteinExistence type="predicted"/>
<feature type="domain" description="B12-binding" evidence="5">
    <location>
        <begin position="188"/>
        <end position="311"/>
    </location>
</feature>
<dbReference type="Gene3D" id="1.10.1240.10">
    <property type="entry name" value="Methionine synthase domain"/>
    <property type="match status" value="1"/>
</dbReference>
<dbReference type="GO" id="GO:0031419">
    <property type="term" value="F:cobalamin binding"/>
    <property type="evidence" value="ECO:0007669"/>
    <property type="project" value="InterPro"/>
</dbReference>
<dbReference type="CDD" id="cd01104">
    <property type="entry name" value="HTH_MlrA-CarA"/>
    <property type="match status" value="1"/>
</dbReference>
<dbReference type="InterPro" id="IPR009061">
    <property type="entry name" value="DNA-bd_dom_put_sf"/>
</dbReference>
<dbReference type="GO" id="GO:0003700">
    <property type="term" value="F:DNA-binding transcription factor activity"/>
    <property type="evidence" value="ECO:0007669"/>
    <property type="project" value="InterPro"/>
</dbReference>
<dbReference type="AlphaFoldDB" id="A0A6J4VCJ1"/>
<dbReference type="CDD" id="cd02065">
    <property type="entry name" value="B12-binding_like"/>
    <property type="match status" value="1"/>
</dbReference>
<accession>A0A6J4VCJ1</accession>
<dbReference type="InterPro" id="IPR003759">
    <property type="entry name" value="Cbl-bd_cap"/>
</dbReference>
<keyword evidence="1" id="KW-0805">Transcription regulation</keyword>
<evidence type="ECO:0000256" key="1">
    <source>
        <dbReference type="ARBA" id="ARBA00023015"/>
    </source>
</evidence>
<dbReference type="Pfam" id="PF02607">
    <property type="entry name" value="B12-binding_2"/>
    <property type="match status" value="1"/>
</dbReference>
<dbReference type="Gene3D" id="1.10.1660.10">
    <property type="match status" value="1"/>
</dbReference>
<dbReference type="SUPFAM" id="SSF46955">
    <property type="entry name" value="Putative DNA-binding domain"/>
    <property type="match status" value="1"/>
</dbReference>
<protein>
    <submittedName>
        <fullName evidence="6">Transcriptional regulator, MerR family</fullName>
    </submittedName>
</protein>
<dbReference type="InterPro" id="IPR047057">
    <property type="entry name" value="MerR_fam"/>
</dbReference>
<organism evidence="6">
    <name type="scientific">uncultured Thermomicrobiales bacterium</name>
    <dbReference type="NCBI Taxonomy" id="1645740"/>
    <lineage>
        <taxon>Bacteria</taxon>
        <taxon>Pseudomonadati</taxon>
        <taxon>Thermomicrobiota</taxon>
        <taxon>Thermomicrobia</taxon>
        <taxon>Thermomicrobiales</taxon>
        <taxon>environmental samples</taxon>
    </lineage>
</organism>
<dbReference type="SMART" id="SM00422">
    <property type="entry name" value="HTH_MERR"/>
    <property type="match status" value="1"/>
</dbReference>
<dbReference type="Pfam" id="PF13411">
    <property type="entry name" value="MerR_1"/>
    <property type="match status" value="1"/>
</dbReference>
<dbReference type="SUPFAM" id="SSF52242">
    <property type="entry name" value="Cobalamin (vitamin B12)-binding domain"/>
    <property type="match status" value="1"/>
</dbReference>
<evidence type="ECO:0000259" key="5">
    <source>
        <dbReference type="PROSITE" id="PS51332"/>
    </source>
</evidence>
<dbReference type="InterPro" id="IPR006158">
    <property type="entry name" value="Cobalamin-bd"/>
</dbReference>
<dbReference type="InterPro" id="IPR036594">
    <property type="entry name" value="Meth_synthase_dom"/>
</dbReference>
<dbReference type="InterPro" id="IPR000551">
    <property type="entry name" value="MerR-type_HTH_dom"/>
</dbReference>
<evidence type="ECO:0000256" key="2">
    <source>
        <dbReference type="ARBA" id="ARBA00023125"/>
    </source>
</evidence>
<keyword evidence="3" id="KW-0804">Transcription</keyword>
<evidence type="ECO:0000256" key="3">
    <source>
        <dbReference type="ARBA" id="ARBA00023163"/>
    </source>
</evidence>
<dbReference type="Gene3D" id="3.40.50.280">
    <property type="entry name" value="Cobalamin-binding domain"/>
    <property type="match status" value="1"/>
</dbReference>
<dbReference type="PROSITE" id="PS50937">
    <property type="entry name" value="HTH_MERR_2"/>
    <property type="match status" value="1"/>
</dbReference>
<dbReference type="Pfam" id="PF02310">
    <property type="entry name" value="B12-binding"/>
    <property type="match status" value="1"/>
</dbReference>
<evidence type="ECO:0000313" key="6">
    <source>
        <dbReference type="EMBL" id="CAA9573358.1"/>
    </source>
</evidence>
<feature type="domain" description="HTH merR-type" evidence="4">
    <location>
        <begin position="14"/>
        <end position="83"/>
    </location>
</feature>
<dbReference type="InterPro" id="IPR036724">
    <property type="entry name" value="Cobalamin-bd_sf"/>
</dbReference>
<gene>
    <name evidence="6" type="ORF">AVDCRST_MAG18-2243</name>
</gene>